<dbReference type="PANTHER" id="PTHR24161">
    <property type="entry name" value="ANK_REP_REGION DOMAIN-CONTAINING PROTEIN-RELATED"/>
    <property type="match status" value="1"/>
</dbReference>
<keyword evidence="3 4" id="KW-0040">ANK repeat</keyword>
<evidence type="ECO:0000256" key="3">
    <source>
        <dbReference type="ARBA" id="ARBA00023043"/>
    </source>
</evidence>
<proteinExistence type="predicted"/>
<evidence type="ECO:0000256" key="2">
    <source>
        <dbReference type="ARBA" id="ARBA00022737"/>
    </source>
</evidence>
<evidence type="ECO:0000259" key="5">
    <source>
        <dbReference type="PROSITE" id="PS50181"/>
    </source>
</evidence>
<name>A0A9P9F5I9_9HYPO</name>
<organism evidence="6 7">
    <name type="scientific">Dactylonectria estremocensis</name>
    <dbReference type="NCBI Taxonomy" id="1079267"/>
    <lineage>
        <taxon>Eukaryota</taxon>
        <taxon>Fungi</taxon>
        <taxon>Dikarya</taxon>
        <taxon>Ascomycota</taxon>
        <taxon>Pezizomycotina</taxon>
        <taxon>Sordariomycetes</taxon>
        <taxon>Hypocreomycetidae</taxon>
        <taxon>Hypocreales</taxon>
        <taxon>Nectriaceae</taxon>
        <taxon>Dactylonectria</taxon>
    </lineage>
</organism>
<dbReference type="Proteomes" id="UP000717696">
    <property type="component" value="Unassembled WGS sequence"/>
</dbReference>
<dbReference type="InterPro" id="IPR001810">
    <property type="entry name" value="F-box_dom"/>
</dbReference>
<reference evidence="6" key="1">
    <citation type="journal article" date="2021" name="Nat. Commun.">
        <title>Genetic determinants of endophytism in the Arabidopsis root mycobiome.</title>
        <authorList>
            <person name="Mesny F."/>
            <person name="Miyauchi S."/>
            <person name="Thiergart T."/>
            <person name="Pickel B."/>
            <person name="Atanasova L."/>
            <person name="Karlsson M."/>
            <person name="Huettel B."/>
            <person name="Barry K.W."/>
            <person name="Haridas S."/>
            <person name="Chen C."/>
            <person name="Bauer D."/>
            <person name="Andreopoulos W."/>
            <person name="Pangilinan J."/>
            <person name="LaButti K."/>
            <person name="Riley R."/>
            <person name="Lipzen A."/>
            <person name="Clum A."/>
            <person name="Drula E."/>
            <person name="Henrissat B."/>
            <person name="Kohler A."/>
            <person name="Grigoriev I.V."/>
            <person name="Martin F.M."/>
            <person name="Hacquard S."/>
        </authorList>
    </citation>
    <scope>NUCLEOTIDE SEQUENCE</scope>
    <source>
        <strain evidence="6">MPI-CAGE-AT-0021</strain>
    </source>
</reference>
<protein>
    <recommendedName>
        <fullName evidence="1">protein S-acyltransferase</fullName>
        <ecNumber evidence="1">2.3.1.225</ecNumber>
    </recommendedName>
</protein>
<feature type="repeat" description="ANK" evidence="4">
    <location>
        <begin position="115"/>
        <end position="144"/>
    </location>
</feature>
<dbReference type="PROSITE" id="PS50088">
    <property type="entry name" value="ANK_REPEAT"/>
    <property type="match status" value="1"/>
</dbReference>
<evidence type="ECO:0000256" key="1">
    <source>
        <dbReference type="ARBA" id="ARBA00012210"/>
    </source>
</evidence>
<dbReference type="OrthoDB" id="5102899at2759"/>
<dbReference type="PROSITE" id="PS50181">
    <property type="entry name" value="FBOX"/>
    <property type="match status" value="1"/>
</dbReference>
<dbReference type="EMBL" id="JAGMUU010000004">
    <property type="protein sequence ID" value="KAH7155170.1"/>
    <property type="molecule type" value="Genomic_DNA"/>
</dbReference>
<comment type="caution">
    <text evidence="6">The sequence shown here is derived from an EMBL/GenBank/DDBJ whole genome shotgun (WGS) entry which is preliminary data.</text>
</comment>
<dbReference type="GO" id="GO:0019706">
    <property type="term" value="F:protein-cysteine S-palmitoyltransferase activity"/>
    <property type="evidence" value="ECO:0007669"/>
    <property type="project" value="UniProtKB-EC"/>
</dbReference>
<dbReference type="InterPro" id="IPR002110">
    <property type="entry name" value="Ankyrin_rpt"/>
</dbReference>
<sequence length="616" mass="68096">MSSDIDVVMEDANMEQHLSLANTPSLTGIPPEVLLNVYMHLEEDELLNATRVCSMISGCAIQILFKRDIESGFKALSWATLHASEDVGAKIIRKYLDFGGNINKFCILPNVGFCTALHLASAKNKVLIVQLLLEMGANPSSLARHLCSVMELFGDPSTYSHDRLHKSFSDHATSNGVMHSDWLPLLIPLLEGHTQIVDLLMGHGASGYLAIQPRSCPLQGPRRQFDSAGNRRIYTDDPVSGYVLPHNPDEDLEAVTPFHLIIRQPDPLINIHRLKMKFPNLIIHRCPGRGFKPIHVAAYTGDEAQIRQLLRERSGAVRLLDSWGLTPLFLAIERAMVARDEGTRQRFLRTIQTLMEMGPSINRDQSATPLLVGAASKMRHSWDFNRPYIKKIINLVIKKGANLHGQDARGETLAKALARSVKAVPGNASLAKFALHIIDTIGPGPVVPQKSRYDILAHHGQDLTGHIIRSGFHQCLIRQNAPHFNALRERFGIPGGAERLLWEYLDQTSHGVGKLGSNLVREPAFNPDFVGMRGRGFLHLIVIKLGAGNGPIPQDVLIPRATIATKDAKLFLKAGTSAHLRDNDGFTAFDLLLQYWNHDILALHGILERATAHAQG</sequence>
<dbReference type="PANTHER" id="PTHR24161:SF85">
    <property type="entry name" value="PALMITOYLTRANSFERASE HIP14"/>
    <property type="match status" value="1"/>
</dbReference>
<accession>A0A9P9F5I9</accession>
<keyword evidence="2" id="KW-0677">Repeat</keyword>
<dbReference type="PROSITE" id="PS50297">
    <property type="entry name" value="ANK_REP_REGION"/>
    <property type="match status" value="1"/>
</dbReference>
<evidence type="ECO:0000313" key="7">
    <source>
        <dbReference type="Proteomes" id="UP000717696"/>
    </source>
</evidence>
<dbReference type="SMART" id="SM00248">
    <property type="entry name" value="ANK"/>
    <property type="match status" value="5"/>
</dbReference>
<feature type="domain" description="F-box" evidence="5">
    <location>
        <begin position="23"/>
        <end position="76"/>
    </location>
</feature>
<dbReference type="AlphaFoldDB" id="A0A9P9F5I9"/>
<dbReference type="EC" id="2.3.1.225" evidence="1"/>
<evidence type="ECO:0000256" key="4">
    <source>
        <dbReference type="PROSITE-ProRule" id="PRU00023"/>
    </source>
</evidence>
<dbReference type="InterPro" id="IPR036770">
    <property type="entry name" value="Ankyrin_rpt-contain_sf"/>
</dbReference>
<gene>
    <name evidence="6" type="ORF">B0J13DRAFT_654765</name>
</gene>
<dbReference type="SUPFAM" id="SSF48403">
    <property type="entry name" value="Ankyrin repeat"/>
    <property type="match status" value="1"/>
</dbReference>
<evidence type="ECO:0000313" key="6">
    <source>
        <dbReference type="EMBL" id="KAH7155170.1"/>
    </source>
</evidence>
<dbReference type="Gene3D" id="1.25.40.20">
    <property type="entry name" value="Ankyrin repeat-containing domain"/>
    <property type="match status" value="2"/>
</dbReference>
<keyword evidence="7" id="KW-1185">Reference proteome</keyword>
<dbReference type="Pfam" id="PF00023">
    <property type="entry name" value="Ank"/>
    <property type="match status" value="1"/>
</dbReference>